<reference evidence="2 3" key="1">
    <citation type="journal article" date="2014" name="PLoS ONE">
        <title>The first complete genome sequence of the class fimbriimonadia in the phylum armatimonadetes.</title>
        <authorList>
            <person name="Hu Z.Y."/>
            <person name="Wang Y.Z."/>
            <person name="Im W.T."/>
            <person name="Wang S.Y."/>
            <person name="Zhao G.P."/>
            <person name="Zheng H.J."/>
            <person name="Quan Z.X."/>
        </authorList>
    </citation>
    <scope>NUCLEOTIDE SEQUENCE [LARGE SCALE GENOMIC DNA]</scope>
    <source>
        <strain evidence="2">Gsoil 348</strain>
    </source>
</reference>
<keyword evidence="1" id="KW-0472">Membrane</keyword>
<feature type="transmembrane region" description="Helical" evidence="1">
    <location>
        <begin position="29"/>
        <end position="46"/>
    </location>
</feature>
<accession>A0A068NLQ3</accession>
<feature type="transmembrane region" description="Helical" evidence="1">
    <location>
        <begin position="232"/>
        <end position="265"/>
    </location>
</feature>
<organism evidence="2 3">
    <name type="scientific">Fimbriimonas ginsengisoli Gsoil 348</name>
    <dbReference type="NCBI Taxonomy" id="661478"/>
    <lineage>
        <taxon>Bacteria</taxon>
        <taxon>Bacillati</taxon>
        <taxon>Armatimonadota</taxon>
        <taxon>Fimbriimonadia</taxon>
        <taxon>Fimbriimonadales</taxon>
        <taxon>Fimbriimonadaceae</taxon>
        <taxon>Fimbriimonas</taxon>
    </lineage>
</organism>
<feature type="transmembrane region" description="Helical" evidence="1">
    <location>
        <begin position="148"/>
        <end position="169"/>
    </location>
</feature>
<feature type="transmembrane region" description="Helical" evidence="1">
    <location>
        <begin position="58"/>
        <end position="91"/>
    </location>
</feature>
<evidence type="ECO:0000313" key="3">
    <source>
        <dbReference type="Proteomes" id="UP000027982"/>
    </source>
</evidence>
<dbReference type="RefSeq" id="WP_025226886.1">
    <property type="nucleotide sequence ID" value="NZ_CP007139.1"/>
</dbReference>
<sequence length="442" mass="44187">MFSLIALALAFLSFIAFRGRGPAPARPEAVRIGALVAITALSCILASRYGPSEDSGGVVAGLVIGAVVALGGELFGGIVAPLAVGVAGAAALHFLKTPLISSAQLALICGVGLGTLALGIEGAVIASLAAAVCAAADGLGALHANAPAAAVVGTMVGLGAVVGTFLAMYVPDRLIALKPVVIGAVTVAGAFFATRPLSETAMLVAVGLGALAGVVVYFVLPEEEADAVRIGLSTVIAIGVATIAFGLAKGAGMALALVTMAAVLLGSNHRRAFLTVGPLVGLVLYRLLREQHPDLSRALDIGQHYAMLGVALGAVVPLLPSDWLSRRGWRGAAGAFLWSVLALGFPALVVVMLGGKGAVGFVAGLGLSGLCQALRRERSLMPLAVAAGLSATTVALLGWLRDSADLSRDEKVHLFAYTGGGLVVIAALLALVSRPAKVEVAS</sequence>
<name>A0A068NLQ3_FIMGI</name>
<dbReference type="STRING" id="661478.OP10G_1115"/>
<evidence type="ECO:0000313" key="2">
    <source>
        <dbReference type="EMBL" id="AIE84483.1"/>
    </source>
</evidence>
<dbReference type="AlphaFoldDB" id="A0A068NLQ3"/>
<protein>
    <submittedName>
        <fullName evidence="2">Uncharacterized protein</fullName>
    </submittedName>
</protein>
<feature type="transmembrane region" description="Helical" evidence="1">
    <location>
        <begin position="201"/>
        <end position="220"/>
    </location>
</feature>
<proteinExistence type="predicted"/>
<evidence type="ECO:0000256" key="1">
    <source>
        <dbReference type="SAM" id="Phobius"/>
    </source>
</evidence>
<keyword evidence="1" id="KW-1133">Transmembrane helix</keyword>
<dbReference type="Proteomes" id="UP000027982">
    <property type="component" value="Chromosome"/>
</dbReference>
<dbReference type="KEGG" id="fgi:OP10G_1115"/>
<feature type="transmembrane region" description="Helical" evidence="1">
    <location>
        <begin position="412"/>
        <end position="432"/>
    </location>
</feature>
<feature type="transmembrane region" description="Helical" evidence="1">
    <location>
        <begin position="103"/>
        <end position="136"/>
    </location>
</feature>
<dbReference type="HOGENOM" id="CLU_619289_0_0_0"/>
<feature type="transmembrane region" description="Helical" evidence="1">
    <location>
        <begin position="301"/>
        <end position="319"/>
    </location>
</feature>
<feature type="transmembrane region" description="Helical" evidence="1">
    <location>
        <begin position="175"/>
        <end position="194"/>
    </location>
</feature>
<gene>
    <name evidence="2" type="ORF">OP10G_1115</name>
</gene>
<keyword evidence="3" id="KW-1185">Reference proteome</keyword>
<feature type="transmembrane region" description="Helical" evidence="1">
    <location>
        <begin position="381"/>
        <end position="400"/>
    </location>
</feature>
<dbReference type="EMBL" id="CP007139">
    <property type="protein sequence ID" value="AIE84483.1"/>
    <property type="molecule type" value="Genomic_DNA"/>
</dbReference>
<keyword evidence="1" id="KW-0812">Transmembrane</keyword>
<feature type="transmembrane region" description="Helical" evidence="1">
    <location>
        <begin position="272"/>
        <end position="289"/>
    </location>
</feature>
<feature type="transmembrane region" description="Helical" evidence="1">
    <location>
        <begin position="331"/>
        <end position="351"/>
    </location>
</feature>